<dbReference type="InterPro" id="IPR001584">
    <property type="entry name" value="Integrase_cat-core"/>
</dbReference>
<feature type="non-terminal residue" evidence="3">
    <location>
        <position position="106"/>
    </location>
</feature>
<dbReference type="Proteomes" id="UP000198348">
    <property type="component" value="Unassembled WGS sequence"/>
</dbReference>
<dbReference type="SUPFAM" id="SSF53098">
    <property type="entry name" value="Ribonuclease H-like"/>
    <property type="match status" value="1"/>
</dbReference>
<reference evidence="3 4" key="1">
    <citation type="submission" date="2017-06" db="EMBL/GenBank/DDBJ databases">
        <authorList>
            <person name="Kim H.J."/>
            <person name="Triplett B.A."/>
        </authorList>
    </citation>
    <scope>NUCLEOTIDE SEQUENCE [LARGE SCALE GENOMIC DNA]</scope>
    <source>
        <strain evidence="3 4">DSM 45207</strain>
    </source>
</reference>
<evidence type="ECO:0000256" key="1">
    <source>
        <dbReference type="SAM" id="MobiDB-lite"/>
    </source>
</evidence>
<dbReference type="InterPro" id="IPR036397">
    <property type="entry name" value="RNaseH_sf"/>
</dbReference>
<organism evidence="3 4">
    <name type="scientific">Haloechinothrix alba</name>
    <dbReference type="NCBI Taxonomy" id="664784"/>
    <lineage>
        <taxon>Bacteria</taxon>
        <taxon>Bacillati</taxon>
        <taxon>Actinomycetota</taxon>
        <taxon>Actinomycetes</taxon>
        <taxon>Pseudonocardiales</taxon>
        <taxon>Pseudonocardiaceae</taxon>
        <taxon>Haloechinothrix</taxon>
    </lineage>
</organism>
<evidence type="ECO:0000313" key="3">
    <source>
        <dbReference type="EMBL" id="SNS00761.1"/>
    </source>
</evidence>
<dbReference type="EMBL" id="FZNW01000076">
    <property type="protein sequence ID" value="SNS00761.1"/>
    <property type="molecule type" value="Genomic_DNA"/>
</dbReference>
<dbReference type="GO" id="GO:0003676">
    <property type="term" value="F:nucleic acid binding"/>
    <property type="evidence" value="ECO:0007669"/>
    <property type="project" value="InterPro"/>
</dbReference>
<feature type="compositionally biased region" description="Basic and acidic residues" evidence="1">
    <location>
        <begin position="88"/>
        <end position="98"/>
    </location>
</feature>
<dbReference type="Gene3D" id="3.30.420.10">
    <property type="entry name" value="Ribonuclease H-like superfamily/Ribonuclease H"/>
    <property type="match status" value="1"/>
</dbReference>
<feature type="region of interest" description="Disordered" evidence="1">
    <location>
        <begin position="76"/>
        <end position="106"/>
    </location>
</feature>
<proteinExistence type="predicted"/>
<dbReference type="PROSITE" id="PS50994">
    <property type="entry name" value="INTEGRASE"/>
    <property type="match status" value="1"/>
</dbReference>
<accession>A0A239AZF5</accession>
<keyword evidence="4" id="KW-1185">Reference proteome</keyword>
<gene>
    <name evidence="3" type="ORF">SAMN06265360_1761</name>
</gene>
<dbReference type="InterPro" id="IPR012337">
    <property type="entry name" value="RNaseH-like_sf"/>
</dbReference>
<dbReference type="GO" id="GO:0015074">
    <property type="term" value="P:DNA integration"/>
    <property type="evidence" value="ECO:0007669"/>
    <property type="project" value="InterPro"/>
</dbReference>
<dbReference type="AlphaFoldDB" id="A0A239AZF5"/>
<evidence type="ECO:0000313" key="4">
    <source>
        <dbReference type="Proteomes" id="UP000198348"/>
    </source>
</evidence>
<dbReference type="Pfam" id="PF13683">
    <property type="entry name" value="rve_3"/>
    <property type="match status" value="1"/>
</dbReference>
<sequence length="106" mass="12383">MTDNGSCYRSRTWRDMLADQHIAHTRTRAYRPQTTGKAERYNRVLLDEWAYANPYRSESARRAALPDFLHRYNHCESSGGWSGTGWQGERRVAPRPGRDSYNYSPL</sequence>
<protein>
    <submittedName>
        <fullName evidence="3">Integrase core domain-containing protein</fullName>
    </submittedName>
</protein>
<feature type="domain" description="Integrase catalytic" evidence="2">
    <location>
        <begin position="1"/>
        <end position="96"/>
    </location>
</feature>
<name>A0A239AZF5_9PSEU</name>
<evidence type="ECO:0000259" key="2">
    <source>
        <dbReference type="PROSITE" id="PS50994"/>
    </source>
</evidence>